<dbReference type="GO" id="GO:0015450">
    <property type="term" value="F:protein-transporting ATPase activity"/>
    <property type="evidence" value="ECO:0007669"/>
    <property type="project" value="InterPro"/>
</dbReference>
<dbReference type="EMBL" id="JAMDMJ010000003">
    <property type="protein sequence ID" value="MCY9594691.1"/>
    <property type="molecule type" value="Genomic_DNA"/>
</dbReference>
<dbReference type="Pfam" id="PF02355">
    <property type="entry name" value="SecD_SecF_C"/>
    <property type="match status" value="1"/>
</dbReference>
<feature type="domain" description="Protein export membrane protein SecD/SecF C-terminal" evidence="13">
    <location>
        <begin position="101"/>
        <end position="289"/>
    </location>
</feature>
<gene>
    <name evidence="12 14" type="primary">secF</name>
    <name evidence="14" type="ORF">M5X16_02760</name>
    <name evidence="15" type="ORF">PC41400_24215</name>
</gene>
<evidence type="ECO:0000256" key="6">
    <source>
        <dbReference type="ARBA" id="ARBA00022989"/>
    </source>
</evidence>
<evidence type="ECO:0000256" key="11">
    <source>
        <dbReference type="ARBA" id="ARBA00061053"/>
    </source>
</evidence>
<evidence type="ECO:0000313" key="17">
    <source>
        <dbReference type="Proteomes" id="UP001527202"/>
    </source>
</evidence>
<keyword evidence="17" id="KW-1185">Reference proteome</keyword>
<evidence type="ECO:0000256" key="5">
    <source>
        <dbReference type="ARBA" id="ARBA00022927"/>
    </source>
</evidence>
<protein>
    <recommendedName>
        <fullName evidence="12">Protein-export membrane protein SecF</fullName>
    </recommendedName>
</protein>
<comment type="subunit">
    <text evidence="12">Forms a complex with SecD. Part of the essential Sec protein translocation apparatus which comprises SecA, SecYEG and auxiliary proteins SecDF. Other proteins may also be involved.</text>
</comment>
<keyword evidence="5 12" id="KW-0653">Protein transport</keyword>
<dbReference type="KEGG" id="pchi:PC41400_24215"/>
<feature type="transmembrane region" description="Helical" evidence="12">
    <location>
        <begin position="266"/>
        <end position="287"/>
    </location>
</feature>
<dbReference type="AlphaFoldDB" id="A0A410X1X4"/>
<reference evidence="15 16" key="1">
    <citation type="submission" date="2018-01" db="EMBL/GenBank/DDBJ databases">
        <title>The whole genome sequencing and assembly of Paenibacillus chitinolyticus KCCM 41400 strain.</title>
        <authorList>
            <person name="Kim J.-Y."/>
            <person name="Park M.-K."/>
            <person name="Lee Y.-J."/>
            <person name="Yi H."/>
            <person name="Bahn Y.-S."/>
            <person name="Kim J.F."/>
            <person name="Lee D.-W."/>
        </authorList>
    </citation>
    <scope>NUCLEOTIDE SEQUENCE [LARGE SCALE GENOMIC DNA]</scope>
    <source>
        <strain evidence="15 16">KCCM 41400</strain>
    </source>
</reference>
<dbReference type="Proteomes" id="UP001527202">
    <property type="component" value="Unassembled WGS sequence"/>
</dbReference>
<feature type="transmembrane region" description="Helical" evidence="12">
    <location>
        <begin position="127"/>
        <end position="148"/>
    </location>
</feature>
<dbReference type="InterPro" id="IPR055344">
    <property type="entry name" value="SecD_SecF_C_bact"/>
</dbReference>
<dbReference type="PANTHER" id="PTHR30081">
    <property type="entry name" value="PROTEIN-EXPORT MEMBRANE PROTEIN SEC"/>
    <property type="match status" value="1"/>
</dbReference>
<dbReference type="GO" id="GO:0043952">
    <property type="term" value="P:protein transport by the Sec complex"/>
    <property type="evidence" value="ECO:0007669"/>
    <property type="project" value="UniProtKB-UniRule"/>
</dbReference>
<evidence type="ECO:0000256" key="8">
    <source>
        <dbReference type="ARBA" id="ARBA00023136"/>
    </source>
</evidence>
<comment type="function">
    <text evidence="9 12">Part of the Sec protein translocase complex. Interacts with the SecYEG preprotein conducting channel. SecDF uses the proton motive force (PMF) to complete protein translocation after the ATP-dependent function of SecA.</text>
</comment>
<evidence type="ECO:0000313" key="16">
    <source>
        <dbReference type="Proteomes" id="UP000288943"/>
    </source>
</evidence>
<organism evidence="15 16">
    <name type="scientific">Paenibacillus chitinolyticus</name>
    <dbReference type="NCBI Taxonomy" id="79263"/>
    <lineage>
        <taxon>Bacteria</taxon>
        <taxon>Bacillati</taxon>
        <taxon>Bacillota</taxon>
        <taxon>Bacilli</taxon>
        <taxon>Bacillales</taxon>
        <taxon>Paenibacillaceae</taxon>
        <taxon>Paenibacillus</taxon>
    </lineage>
</organism>
<dbReference type="InterPro" id="IPR048634">
    <property type="entry name" value="SecD_SecF_C"/>
</dbReference>
<comment type="similarity">
    <text evidence="12">Belongs to the SecD/SecF family. SecF subfamily.</text>
</comment>
<name>A0A410X1X4_9BACL</name>
<dbReference type="InterPro" id="IPR022646">
    <property type="entry name" value="SecD/SecF_CS"/>
</dbReference>
<dbReference type="RefSeq" id="WP_084706604.1">
    <property type="nucleotide sequence ID" value="NZ_CP026520.1"/>
</dbReference>
<dbReference type="InterPro" id="IPR022813">
    <property type="entry name" value="SecD/SecF_arch_bac"/>
</dbReference>
<dbReference type="PRINTS" id="PR01755">
    <property type="entry name" value="SECFTRNLCASE"/>
</dbReference>
<dbReference type="FunFam" id="1.20.1640.10:FF:000024">
    <property type="entry name" value="Multifunctional fusion protein"/>
    <property type="match status" value="1"/>
</dbReference>
<evidence type="ECO:0000256" key="12">
    <source>
        <dbReference type="HAMAP-Rule" id="MF_01464"/>
    </source>
</evidence>
<proteinExistence type="inferred from homology"/>
<comment type="similarity">
    <text evidence="11">In the N-terminal section; belongs to the SecD/SecF family. SecD subfamily.</text>
</comment>
<dbReference type="GO" id="GO:0065002">
    <property type="term" value="P:intracellular protein transmembrane transport"/>
    <property type="evidence" value="ECO:0007669"/>
    <property type="project" value="UniProtKB-UniRule"/>
</dbReference>
<reference evidence="14 17" key="2">
    <citation type="submission" date="2022-05" db="EMBL/GenBank/DDBJ databases">
        <title>Genome Sequencing of Bee-Associated Microbes.</title>
        <authorList>
            <person name="Dunlap C."/>
        </authorList>
    </citation>
    <scope>NUCLEOTIDE SEQUENCE [LARGE SCALE GENOMIC DNA]</scope>
    <source>
        <strain evidence="14 17">NRRL B-23120</strain>
    </source>
</reference>
<evidence type="ECO:0000256" key="9">
    <source>
        <dbReference type="ARBA" id="ARBA00059018"/>
    </source>
</evidence>
<comment type="subcellular location">
    <subcellularLocation>
        <location evidence="1 12">Cell membrane</location>
        <topology evidence="1 12">Multi-pass membrane protein</topology>
    </subcellularLocation>
</comment>
<dbReference type="HAMAP" id="MF_01464_B">
    <property type="entry name" value="SecF_B"/>
    <property type="match status" value="1"/>
</dbReference>
<evidence type="ECO:0000256" key="2">
    <source>
        <dbReference type="ARBA" id="ARBA00022448"/>
    </source>
</evidence>
<evidence type="ECO:0000256" key="10">
    <source>
        <dbReference type="ARBA" id="ARBA00060856"/>
    </source>
</evidence>
<evidence type="ECO:0000256" key="1">
    <source>
        <dbReference type="ARBA" id="ARBA00004651"/>
    </source>
</evidence>
<evidence type="ECO:0000256" key="4">
    <source>
        <dbReference type="ARBA" id="ARBA00022692"/>
    </source>
</evidence>
<dbReference type="GO" id="GO:0006605">
    <property type="term" value="P:protein targeting"/>
    <property type="evidence" value="ECO:0007669"/>
    <property type="project" value="UniProtKB-UniRule"/>
</dbReference>
<dbReference type="InterPro" id="IPR022645">
    <property type="entry name" value="SecD/SecF_bac"/>
</dbReference>
<dbReference type="InterPro" id="IPR005665">
    <property type="entry name" value="SecF_bac"/>
</dbReference>
<feature type="transmembrane region" description="Helical" evidence="12">
    <location>
        <begin position="15"/>
        <end position="34"/>
    </location>
</feature>
<dbReference type="EMBL" id="CP026520">
    <property type="protein sequence ID" value="QAV20616.1"/>
    <property type="molecule type" value="Genomic_DNA"/>
</dbReference>
<dbReference type="OrthoDB" id="9805019at2"/>
<evidence type="ECO:0000313" key="14">
    <source>
        <dbReference type="EMBL" id="MCY9594691.1"/>
    </source>
</evidence>
<dbReference type="Gene3D" id="1.20.1640.10">
    <property type="entry name" value="Multidrug efflux transporter AcrB transmembrane domain"/>
    <property type="match status" value="1"/>
</dbReference>
<feature type="transmembrane region" description="Helical" evidence="12">
    <location>
        <begin position="154"/>
        <end position="176"/>
    </location>
</feature>
<dbReference type="GO" id="GO:0005886">
    <property type="term" value="C:plasma membrane"/>
    <property type="evidence" value="ECO:0007669"/>
    <property type="project" value="UniProtKB-SubCell"/>
</dbReference>
<keyword evidence="6 12" id="KW-1133">Transmembrane helix</keyword>
<feature type="transmembrane region" description="Helical" evidence="12">
    <location>
        <begin position="237"/>
        <end position="254"/>
    </location>
</feature>
<comment type="similarity">
    <text evidence="10">In the C-terminal section; belongs to the SecD/SecF family. SecF subfamily.</text>
</comment>
<dbReference type="SUPFAM" id="SSF82866">
    <property type="entry name" value="Multidrug efflux transporter AcrB transmembrane domain"/>
    <property type="match status" value="1"/>
</dbReference>
<evidence type="ECO:0000256" key="7">
    <source>
        <dbReference type="ARBA" id="ARBA00023010"/>
    </source>
</evidence>
<dbReference type="NCBIfam" id="TIGR00916">
    <property type="entry name" value="2A0604s01"/>
    <property type="match status" value="1"/>
</dbReference>
<sequence>MNYSNKFNFVKHRNVFFAISGILILAGIVTLLLFQMNYGVDFKAGTSIDVSVGQAITKEKAQEIYKGAGFDQTVTIGGANGDRVSTRFDEILGKEQVDKIKAAFEAPYKDKVSMEVNTVSPDIAKELAIKAIIGILIASVAISIYVSIRFEWRFALAAIISILHDAFIVVAMFAIFRFEVDLPFVAAVLTTVGYSINDKIVIFDRIRENLRFAKTKTPEDLEKLVHDSTWQTMARNINTVLTVLIAAVCLFIFGSESIKLFALAKIIGLTSGAYSSICIASPLWYLLKRNSLGNKRKAAPAAAAKE</sequence>
<dbReference type="Proteomes" id="UP000288943">
    <property type="component" value="Chromosome"/>
</dbReference>
<evidence type="ECO:0000256" key="3">
    <source>
        <dbReference type="ARBA" id="ARBA00022475"/>
    </source>
</evidence>
<keyword evidence="7 12" id="KW-0811">Translocation</keyword>
<comment type="caution">
    <text evidence="12">Lacks conserved residue(s) required for the propagation of feature annotation.</text>
</comment>
<keyword evidence="4 12" id="KW-0812">Transmembrane</keyword>
<dbReference type="NCBIfam" id="TIGR00966">
    <property type="entry name" value="transloc_SecF"/>
    <property type="match status" value="1"/>
</dbReference>
<accession>A0A410X1X4</accession>
<keyword evidence="8 12" id="KW-0472">Membrane</keyword>
<dbReference type="GeneID" id="95377904"/>
<keyword evidence="3 12" id="KW-1003">Cell membrane</keyword>
<evidence type="ECO:0000313" key="15">
    <source>
        <dbReference type="EMBL" id="QAV20616.1"/>
    </source>
</evidence>
<evidence type="ECO:0000259" key="13">
    <source>
        <dbReference type="Pfam" id="PF02355"/>
    </source>
</evidence>
<keyword evidence="2 12" id="KW-0813">Transport</keyword>
<dbReference type="Pfam" id="PF07549">
    <property type="entry name" value="Sec_GG"/>
    <property type="match status" value="1"/>
</dbReference>
<dbReference type="PANTHER" id="PTHR30081:SF8">
    <property type="entry name" value="PROTEIN TRANSLOCASE SUBUNIT SECF"/>
    <property type="match status" value="1"/>
</dbReference>